<dbReference type="Gene3D" id="1.20.120.20">
    <property type="entry name" value="Apolipoprotein"/>
    <property type="match status" value="1"/>
</dbReference>
<evidence type="ECO:0008006" key="9">
    <source>
        <dbReference type="Google" id="ProtNLM"/>
    </source>
</evidence>
<dbReference type="PANTHER" id="PTHR30563:SF0">
    <property type="entry name" value="DNA RECOMBINATION PROTEIN RMUC"/>
    <property type="match status" value="1"/>
</dbReference>
<dbReference type="Proteomes" id="UP000637267">
    <property type="component" value="Unassembled WGS sequence"/>
</dbReference>
<gene>
    <name evidence="7" type="ORF">GCM10010970_08960</name>
</gene>
<dbReference type="EMBL" id="BMLX01000001">
    <property type="protein sequence ID" value="GGP19104.1"/>
    <property type="molecule type" value="Genomic_DNA"/>
</dbReference>
<protein>
    <recommendedName>
        <fullName evidence="9">DNA recombination protein RmuC</fullName>
    </recommendedName>
</protein>
<name>A0ABQ2P605_9NEIS</name>
<evidence type="ECO:0000256" key="4">
    <source>
        <dbReference type="ARBA" id="ARBA00023172"/>
    </source>
</evidence>
<evidence type="ECO:0000256" key="2">
    <source>
        <dbReference type="ARBA" id="ARBA00009840"/>
    </source>
</evidence>
<evidence type="ECO:0000313" key="8">
    <source>
        <dbReference type="Proteomes" id="UP000637267"/>
    </source>
</evidence>
<comment type="function">
    <text evidence="1">Involved in DNA recombination.</text>
</comment>
<comment type="caution">
    <text evidence="7">The sequence shown here is derived from an EMBL/GenBank/DDBJ whole genome shotgun (WGS) entry which is preliminary data.</text>
</comment>
<dbReference type="PANTHER" id="PTHR30563">
    <property type="entry name" value="DNA RECOMBINATION PROTEIN RMUC"/>
    <property type="match status" value="1"/>
</dbReference>
<accession>A0ABQ2P605</accession>
<proteinExistence type="inferred from homology"/>
<sequence length="507" mass="56727">MIDLLFGVTTLVALLAGVLVVFRLQQLARVQEQAVEALASELNASQREILNQFHTGLARQAETTHTALTQHASLLNTAITRSGEQLRANMGEAFDRLRSGVSSELNQTRSALERLQITQTESLSTLRLALTTAQGESREQIMRQLAEISESLQSKQDTLREEVLVKLAQMLAEQSRREMDQLREALALTSTQLTQSVAQLTQTADTRLAEISGKVNERLDEGFKKTNETFANVMARLATIDEAQKKIDGLTTNVVSLQELLGDKRSRGAFGEVQLESLVHNVLPPQVYEMQATLSNGTRVDCLLKLPEPTGLVAVDAKFPLENYHRMFEAGEDRNAAQRAFRADIKKHIDDISNKYIIPNETADGAVMFIPAEAVFAEIHAYHAELVNHAMKQRVWIVSPTTLMAVLNTARAVIKDVETRKQVHIIKEALGRLGTEFARFDDRMKKLATHIRQAHEDAQNVAITSEKISRRFEEIEQVRLDEPLLEQGAMPRQTSLPELQEALQDEE</sequence>
<dbReference type="Pfam" id="PF02646">
    <property type="entry name" value="RmuC"/>
    <property type="match status" value="1"/>
</dbReference>
<reference evidence="8" key="1">
    <citation type="journal article" date="2019" name="Int. J. Syst. Evol. Microbiol.">
        <title>The Global Catalogue of Microorganisms (GCM) 10K type strain sequencing project: providing services to taxonomists for standard genome sequencing and annotation.</title>
        <authorList>
            <consortium name="The Broad Institute Genomics Platform"/>
            <consortium name="The Broad Institute Genome Sequencing Center for Infectious Disease"/>
            <person name="Wu L."/>
            <person name="Ma J."/>
        </authorList>
    </citation>
    <scope>NUCLEOTIDE SEQUENCE [LARGE SCALE GENOMIC DNA]</scope>
    <source>
        <strain evidence="8">CGMCC 1.8859</strain>
    </source>
</reference>
<comment type="similarity">
    <text evidence="2">Belongs to the RmuC family.</text>
</comment>
<evidence type="ECO:0000256" key="5">
    <source>
        <dbReference type="SAM" id="Coils"/>
    </source>
</evidence>
<dbReference type="RefSeq" id="WP_188702741.1">
    <property type="nucleotide sequence ID" value="NZ_BMLX01000001.1"/>
</dbReference>
<dbReference type="SUPFAM" id="SSF58113">
    <property type="entry name" value="Apolipoprotein A-I"/>
    <property type="match status" value="1"/>
</dbReference>
<evidence type="ECO:0000256" key="6">
    <source>
        <dbReference type="SAM" id="MobiDB-lite"/>
    </source>
</evidence>
<evidence type="ECO:0000256" key="3">
    <source>
        <dbReference type="ARBA" id="ARBA00023054"/>
    </source>
</evidence>
<keyword evidence="8" id="KW-1185">Reference proteome</keyword>
<feature type="coiled-coil region" evidence="5">
    <location>
        <begin position="138"/>
        <end position="192"/>
    </location>
</feature>
<organism evidence="7 8">
    <name type="scientific">Silvimonas iriomotensis</name>
    <dbReference type="NCBI Taxonomy" id="449662"/>
    <lineage>
        <taxon>Bacteria</taxon>
        <taxon>Pseudomonadati</taxon>
        <taxon>Pseudomonadota</taxon>
        <taxon>Betaproteobacteria</taxon>
        <taxon>Neisseriales</taxon>
        <taxon>Chitinibacteraceae</taxon>
        <taxon>Silvimonas</taxon>
    </lineage>
</organism>
<evidence type="ECO:0000256" key="1">
    <source>
        <dbReference type="ARBA" id="ARBA00003416"/>
    </source>
</evidence>
<feature type="region of interest" description="Disordered" evidence="6">
    <location>
        <begin position="486"/>
        <end position="507"/>
    </location>
</feature>
<keyword evidence="4" id="KW-0233">DNA recombination</keyword>
<keyword evidence="3 5" id="KW-0175">Coiled coil</keyword>
<evidence type="ECO:0000313" key="7">
    <source>
        <dbReference type="EMBL" id="GGP19104.1"/>
    </source>
</evidence>
<dbReference type="InterPro" id="IPR003798">
    <property type="entry name" value="DNA_recombination_RmuC"/>
</dbReference>